<evidence type="ECO:0000256" key="2">
    <source>
        <dbReference type="ARBA" id="ARBA00023015"/>
    </source>
</evidence>
<dbReference type="GO" id="GO:0016581">
    <property type="term" value="C:NuRD complex"/>
    <property type="evidence" value="ECO:0007669"/>
    <property type="project" value="TreeGrafter"/>
</dbReference>
<dbReference type="OrthoDB" id="8186989at2759"/>
<evidence type="ECO:0000256" key="7">
    <source>
        <dbReference type="SAM" id="MobiDB-lite"/>
    </source>
</evidence>
<keyword evidence="3 6" id="KW-0175">Coiled coil</keyword>
<accession>A0A087UMA4</accession>
<dbReference type="PANTHER" id="PTHR13455:SF7">
    <property type="entry name" value="SIMJANG, ISOFORM E"/>
    <property type="match status" value="1"/>
</dbReference>
<feature type="non-terminal residue" evidence="9">
    <location>
        <position position="699"/>
    </location>
</feature>
<evidence type="ECO:0000313" key="10">
    <source>
        <dbReference type="Proteomes" id="UP000054359"/>
    </source>
</evidence>
<sequence length="699" mass="76625">MPKEWNGPSDYFAAGLFGNQSRKAIFRSVLTPEGHARGFSAMEFEEAADLSLKKEKPVNFESREKSSYSSSYGLDETIDLSTKWRAPPPSERKLGGSISSTFAQPASASNTSESGCIERTQDHKRSKSSHHVRMLPRKRLCVSDQQQNSASSCSSPDVIVLSDEEKPRLNGHLNGYESDSKNSDSEAMEMPPLPPEKTWDPEELKEKRRILRELRDELRSEEMKLVLLKKLHQSQMIKENLINQAAAAMAGKMVPTANRGASSAAPPPLVRSGQVPQTQNKMLSQQLSHQSSMLNSPLMCSQNAHGGPPPLIGQRVNSTSASSSVSSNMMAGMMRPSHNSVSRTPVTTPPNMVMGYNLHNMQQSVPSNQHQIPMTQAAPQACPSPSSTIQQSQLERLDNQTPAQRQAAAKLALRKQLEKTLLQIPPPKPPPPEMHFVPNANNQEFICLLGLEKVVDFITEDPNINRPPPEPFECVQCGTDFSPVWKWQDAGRSRMHKPSVICETCVTSNIKKALKAEHTNRLKTAFVKALQQEQEIEQRMSQAMPSPPPPPIGISPTHTPCSTPTPAIVTSSGPSIPTPPAPHSPVHGLMSKMGSSSSGNNSQAAMVNSASLLQHLPKLSAAHQSLLHAQAQQLQHFAQTMPQPQPAHMLPFAPLLAAQAYSYQLLGKSPMSSAELQRQYLLDMIPPRSLPQGSINWKT</sequence>
<organism evidence="9 10">
    <name type="scientific">Stegodyphus mimosarum</name>
    <name type="common">African social velvet spider</name>
    <dbReference type="NCBI Taxonomy" id="407821"/>
    <lineage>
        <taxon>Eukaryota</taxon>
        <taxon>Metazoa</taxon>
        <taxon>Ecdysozoa</taxon>
        <taxon>Arthropoda</taxon>
        <taxon>Chelicerata</taxon>
        <taxon>Arachnida</taxon>
        <taxon>Araneae</taxon>
        <taxon>Araneomorphae</taxon>
        <taxon>Entelegynae</taxon>
        <taxon>Eresoidea</taxon>
        <taxon>Eresidae</taxon>
        <taxon>Stegodyphus</taxon>
    </lineage>
</organism>
<feature type="region of interest" description="Disordered" evidence="7">
    <location>
        <begin position="257"/>
        <end position="285"/>
    </location>
</feature>
<dbReference type="Gene3D" id="6.10.250.1650">
    <property type="match status" value="1"/>
</dbReference>
<dbReference type="PANTHER" id="PTHR13455">
    <property type="entry name" value="TRANSCRIPTIONAL REPRESSOR P66-RELATED"/>
    <property type="match status" value="1"/>
</dbReference>
<evidence type="ECO:0000259" key="8">
    <source>
        <dbReference type="Pfam" id="PF16563"/>
    </source>
</evidence>
<feature type="compositionally biased region" description="Low complexity" evidence="7">
    <location>
        <begin position="584"/>
        <end position="602"/>
    </location>
</feature>
<reference evidence="9 10" key="1">
    <citation type="submission" date="2013-11" db="EMBL/GenBank/DDBJ databases">
        <title>Genome sequencing of Stegodyphus mimosarum.</title>
        <authorList>
            <person name="Bechsgaard J."/>
        </authorList>
    </citation>
    <scope>NUCLEOTIDE SEQUENCE [LARGE SCALE GENOMIC DNA]</scope>
</reference>
<dbReference type="InterPro" id="IPR040386">
    <property type="entry name" value="P66"/>
</dbReference>
<dbReference type="AlphaFoldDB" id="A0A087UMA4"/>
<feature type="region of interest" description="Disordered" evidence="7">
    <location>
        <begin position="572"/>
        <end position="603"/>
    </location>
</feature>
<keyword evidence="5" id="KW-0539">Nucleus</keyword>
<feature type="domain" description="Transcriptional repressor p66 coiled-coil MBD2-interaction" evidence="8">
    <location>
        <begin position="202"/>
        <end position="243"/>
    </location>
</feature>
<protein>
    <submittedName>
        <fullName evidence="9">Transcriptional repressor p66 alpha</fullName>
    </submittedName>
</protein>
<evidence type="ECO:0000256" key="6">
    <source>
        <dbReference type="SAM" id="Coils"/>
    </source>
</evidence>
<feature type="coiled-coil region" evidence="6">
    <location>
        <begin position="204"/>
        <end position="231"/>
    </location>
</feature>
<dbReference type="Pfam" id="PF16563">
    <property type="entry name" value="P66_CC"/>
    <property type="match status" value="1"/>
</dbReference>
<dbReference type="GO" id="GO:0000122">
    <property type="term" value="P:negative regulation of transcription by RNA polymerase II"/>
    <property type="evidence" value="ECO:0007669"/>
    <property type="project" value="InterPro"/>
</dbReference>
<feature type="compositionally biased region" description="Polar residues" evidence="7">
    <location>
        <begin position="143"/>
        <end position="155"/>
    </location>
</feature>
<keyword evidence="4" id="KW-0804">Transcription</keyword>
<evidence type="ECO:0000256" key="3">
    <source>
        <dbReference type="ARBA" id="ARBA00023054"/>
    </source>
</evidence>
<evidence type="ECO:0000256" key="4">
    <source>
        <dbReference type="ARBA" id="ARBA00023163"/>
    </source>
</evidence>
<keyword evidence="10" id="KW-1185">Reference proteome</keyword>
<gene>
    <name evidence="9" type="ORF">X975_08251</name>
</gene>
<dbReference type="EMBL" id="KK120536">
    <property type="protein sequence ID" value="KFM78493.1"/>
    <property type="molecule type" value="Genomic_DNA"/>
</dbReference>
<dbReference type="OMA" id="TSKHCSS"/>
<feature type="compositionally biased region" description="Polar residues" evidence="7">
    <location>
        <begin position="97"/>
        <end position="114"/>
    </location>
</feature>
<dbReference type="InterPro" id="IPR032346">
    <property type="entry name" value="P66_CC"/>
</dbReference>
<name>A0A087UMA4_STEMI</name>
<dbReference type="STRING" id="407821.A0A087UMA4"/>
<evidence type="ECO:0000256" key="5">
    <source>
        <dbReference type="ARBA" id="ARBA00023242"/>
    </source>
</evidence>
<feature type="region of interest" description="Disordered" evidence="7">
    <location>
        <begin position="82"/>
        <end position="201"/>
    </location>
</feature>
<feature type="compositionally biased region" description="Basic residues" evidence="7">
    <location>
        <begin position="122"/>
        <end position="140"/>
    </location>
</feature>
<evidence type="ECO:0000313" key="9">
    <source>
        <dbReference type="EMBL" id="KFM78493.1"/>
    </source>
</evidence>
<keyword evidence="2" id="KW-0805">Transcription regulation</keyword>
<evidence type="ECO:0000256" key="1">
    <source>
        <dbReference type="ARBA" id="ARBA00004123"/>
    </source>
</evidence>
<dbReference type="Proteomes" id="UP000054359">
    <property type="component" value="Unassembled WGS sequence"/>
</dbReference>
<proteinExistence type="predicted"/>
<comment type="subcellular location">
    <subcellularLocation>
        <location evidence="1">Nucleus</location>
    </subcellularLocation>
</comment>